<dbReference type="Proteomes" id="UP000886819">
    <property type="component" value="Unassembled WGS sequence"/>
</dbReference>
<accession>A0A9D0YXB2</accession>
<dbReference type="NCBIfam" id="NF003766">
    <property type="entry name" value="PRK05362.1"/>
    <property type="match status" value="1"/>
</dbReference>
<feature type="binding site" evidence="6">
    <location>
        <position position="287"/>
    </location>
    <ligand>
        <name>Mn(2+)</name>
        <dbReference type="ChEBI" id="CHEBI:29035"/>
        <label>2</label>
    </ligand>
</feature>
<dbReference type="EC" id="5.4.2.7" evidence="6 7"/>
<dbReference type="GO" id="GO:0006018">
    <property type="term" value="P:2-deoxyribose 1-phosphate catabolic process"/>
    <property type="evidence" value="ECO:0007669"/>
    <property type="project" value="UniProtKB-UniRule"/>
</dbReference>
<comment type="caution">
    <text evidence="9">The sequence shown here is derived from an EMBL/GenBank/DDBJ whole genome shotgun (WGS) entry which is preliminary data.</text>
</comment>
<sequence>MQKKKVLLIVLDAVGCGNAPDAAAYGDEGANTLAHVAEGASPHLPNLCALGLGNIPGTGFPPAEAPIGAYGRLTERSAGKDTTTGHWEIAGLVLDKPFPTYPNGFPGEVMEPFEKAVGRGTLGNRPASGTAILEELGAEHMRTGKLIVYTSADSVFQIAAHEDIVPPQELWRICEIARGILVGEHAVGRVIARPFVGCPGAFVRTGNRRDFSFPAPGDTLLDILLRAGLDTVGVGKIEDIFAHRGLTDSDHAAGNAKCIEATLAKMREPLNGLVFVNLVDTDMLYGHRNDVQGFGRALEAFDRALPALQACIGPEDLLLITADHGCDPTFPGTDHTRERVPLLCWRPGLRGADLGTRATFGDVASTILDVFHLDNTLCGTSFLSALQKEA</sequence>
<dbReference type="GO" id="GO:0008973">
    <property type="term" value="F:phosphopentomutase activity"/>
    <property type="evidence" value="ECO:0007669"/>
    <property type="project" value="UniProtKB-UniRule"/>
</dbReference>
<dbReference type="SUPFAM" id="SSF143856">
    <property type="entry name" value="DeoB insert domain-like"/>
    <property type="match status" value="1"/>
</dbReference>
<dbReference type="EMBL" id="DVFI01000128">
    <property type="protein sequence ID" value="HIQ63812.1"/>
    <property type="molecule type" value="Genomic_DNA"/>
</dbReference>
<comment type="cofactor">
    <cofactor evidence="6">
        <name>Mn(2+)</name>
        <dbReference type="ChEBI" id="CHEBI:29035"/>
    </cofactor>
    <text evidence="6">Binds 2 manganese ions.</text>
</comment>
<comment type="function">
    <text evidence="6">Isomerase that catalyzes the conversion of deoxy-ribose 1-phosphate (dRib-1-P) and ribose 1-phosphate (Rib-1-P) to deoxy-ribose 5-phosphate (dRib-5-P) and ribose 5-phosphate (Rib-5-P), respectively.</text>
</comment>
<proteinExistence type="inferred from homology"/>
<feature type="binding site" evidence="6">
    <location>
        <position position="12"/>
    </location>
    <ligand>
        <name>Mn(2+)</name>
        <dbReference type="ChEBI" id="CHEBI:29035"/>
        <label>1</label>
    </ligand>
</feature>
<dbReference type="GO" id="GO:0030145">
    <property type="term" value="F:manganese ion binding"/>
    <property type="evidence" value="ECO:0007669"/>
    <property type="project" value="UniProtKB-UniRule"/>
</dbReference>
<evidence type="ECO:0000313" key="9">
    <source>
        <dbReference type="EMBL" id="HIQ63812.1"/>
    </source>
</evidence>
<dbReference type="AlphaFoldDB" id="A0A9D0YXB2"/>
<evidence type="ECO:0000256" key="7">
    <source>
        <dbReference type="NCBIfam" id="TIGR01696"/>
    </source>
</evidence>
<dbReference type="InterPro" id="IPR006124">
    <property type="entry name" value="Metalloenzyme"/>
</dbReference>
<evidence type="ECO:0000256" key="2">
    <source>
        <dbReference type="ARBA" id="ARBA00022490"/>
    </source>
</evidence>
<gene>
    <name evidence="6" type="primary">deoB</name>
    <name evidence="9" type="ORF">IAA66_09570</name>
</gene>
<feature type="binding site" evidence="6">
    <location>
        <position position="324"/>
    </location>
    <ligand>
        <name>Mn(2+)</name>
        <dbReference type="ChEBI" id="CHEBI:29035"/>
        <label>1</label>
    </ligand>
</feature>
<comment type="similarity">
    <text evidence="1 6">Belongs to the phosphopentomutase family.</text>
</comment>
<dbReference type="PANTHER" id="PTHR21110">
    <property type="entry name" value="PHOSPHOPENTOMUTASE"/>
    <property type="match status" value="1"/>
</dbReference>
<evidence type="ECO:0000256" key="6">
    <source>
        <dbReference type="HAMAP-Rule" id="MF_00740"/>
    </source>
</evidence>
<comment type="catalytic activity">
    <reaction evidence="6">
        <text>2-deoxy-alpha-D-ribose 1-phosphate = 2-deoxy-D-ribose 5-phosphate</text>
        <dbReference type="Rhea" id="RHEA:27658"/>
        <dbReference type="ChEBI" id="CHEBI:57259"/>
        <dbReference type="ChEBI" id="CHEBI:62877"/>
        <dbReference type="EC" id="5.4.2.7"/>
    </reaction>
</comment>
<name>A0A9D0YXB2_9FIRM</name>
<dbReference type="GO" id="GO:0000287">
    <property type="term" value="F:magnesium ion binding"/>
    <property type="evidence" value="ECO:0007669"/>
    <property type="project" value="UniProtKB-UniRule"/>
</dbReference>
<dbReference type="InterPro" id="IPR024052">
    <property type="entry name" value="Phosphopentomutase_DeoB_cap_sf"/>
</dbReference>
<dbReference type="GO" id="GO:0005829">
    <property type="term" value="C:cytosol"/>
    <property type="evidence" value="ECO:0007669"/>
    <property type="project" value="TreeGrafter"/>
</dbReference>
<evidence type="ECO:0000259" key="8">
    <source>
        <dbReference type="Pfam" id="PF01676"/>
    </source>
</evidence>
<dbReference type="Gene3D" id="3.30.70.1250">
    <property type="entry name" value="Phosphopentomutase"/>
    <property type="match status" value="1"/>
</dbReference>
<dbReference type="SUPFAM" id="SSF53649">
    <property type="entry name" value="Alkaline phosphatase-like"/>
    <property type="match status" value="1"/>
</dbReference>
<dbReference type="InterPro" id="IPR010045">
    <property type="entry name" value="DeoB"/>
</dbReference>
<feature type="binding site" evidence="6">
    <location>
        <position position="323"/>
    </location>
    <ligand>
        <name>Mn(2+)</name>
        <dbReference type="ChEBI" id="CHEBI:29035"/>
        <label>1</label>
    </ligand>
</feature>
<dbReference type="NCBIfam" id="TIGR01696">
    <property type="entry name" value="deoB"/>
    <property type="match status" value="1"/>
</dbReference>
<keyword evidence="3 6" id="KW-0479">Metal-binding</keyword>
<feature type="domain" description="Metalloenzyme" evidence="8">
    <location>
        <begin position="247"/>
        <end position="374"/>
    </location>
</feature>
<organism evidence="9 10">
    <name type="scientific">Candidatus Avichristensenella intestinipullorum</name>
    <dbReference type="NCBI Taxonomy" id="2840693"/>
    <lineage>
        <taxon>Bacteria</taxon>
        <taxon>Bacillati</taxon>
        <taxon>Bacillota</taxon>
        <taxon>Clostridia</taxon>
        <taxon>Candidatus Avichristensenella</taxon>
    </lineage>
</organism>
<comment type="catalytic activity">
    <reaction evidence="6">
        <text>alpha-D-ribose 1-phosphate = D-ribose 5-phosphate</text>
        <dbReference type="Rhea" id="RHEA:18793"/>
        <dbReference type="ChEBI" id="CHEBI:57720"/>
        <dbReference type="ChEBI" id="CHEBI:78346"/>
        <dbReference type="EC" id="5.4.2.7"/>
    </reaction>
</comment>
<dbReference type="HAMAP" id="MF_00740">
    <property type="entry name" value="Phosphopentomut"/>
    <property type="match status" value="1"/>
</dbReference>
<evidence type="ECO:0000256" key="4">
    <source>
        <dbReference type="ARBA" id="ARBA00023211"/>
    </source>
</evidence>
<dbReference type="PIRSF" id="PIRSF001491">
    <property type="entry name" value="Ppentomutase"/>
    <property type="match status" value="1"/>
</dbReference>
<dbReference type="Pfam" id="PF01676">
    <property type="entry name" value="Metalloenzyme"/>
    <property type="match status" value="1"/>
</dbReference>
<reference evidence="9" key="1">
    <citation type="submission" date="2020-10" db="EMBL/GenBank/DDBJ databases">
        <authorList>
            <person name="Gilroy R."/>
        </authorList>
    </citation>
    <scope>NUCLEOTIDE SEQUENCE</scope>
    <source>
        <strain evidence="9">ChiHile30-977</strain>
    </source>
</reference>
<comment type="subcellular location">
    <subcellularLocation>
        <location evidence="6">Cytoplasm</location>
    </subcellularLocation>
</comment>
<evidence type="ECO:0000256" key="3">
    <source>
        <dbReference type="ARBA" id="ARBA00022723"/>
    </source>
</evidence>
<comment type="pathway">
    <text evidence="6">Carbohydrate degradation; 2-deoxy-D-ribose 1-phosphate degradation; D-glyceraldehyde 3-phosphate and acetaldehyde from 2-deoxy-alpha-D-ribose 1-phosphate: step 1/2.</text>
</comment>
<dbReference type="GO" id="GO:0009117">
    <property type="term" value="P:nucleotide metabolic process"/>
    <property type="evidence" value="ECO:0007669"/>
    <property type="project" value="UniProtKB-UniRule"/>
</dbReference>
<keyword evidence="4 6" id="KW-0464">Manganese</keyword>
<dbReference type="Gene3D" id="3.40.720.10">
    <property type="entry name" value="Alkaline Phosphatase, subunit A"/>
    <property type="match status" value="1"/>
</dbReference>
<protein>
    <recommendedName>
        <fullName evidence="6 7">Phosphopentomutase</fullName>
        <ecNumber evidence="6 7">5.4.2.7</ecNumber>
    </recommendedName>
    <alternativeName>
        <fullName evidence="6">Phosphodeoxyribomutase</fullName>
    </alternativeName>
</protein>
<feature type="binding site" evidence="6">
    <location>
        <position position="282"/>
    </location>
    <ligand>
        <name>Mn(2+)</name>
        <dbReference type="ChEBI" id="CHEBI:29035"/>
        <label>2</label>
    </ligand>
</feature>
<dbReference type="InterPro" id="IPR017850">
    <property type="entry name" value="Alkaline_phosphatase_core_sf"/>
</dbReference>
<dbReference type="GO" id="GO:0043094">
    <property type="term" value="P:metabolic compound salvage"/>
    <property type="evidence" value="ECO:0007669"/>
    <property type="project" value="UniProtKB-UniRule"/>
</dbReference>
<keyword evidence="2 6" id="KW-0963">Cytoplasm</keyword>
<evidence type="ECO:0000256" key="5">
    <source>
        <dbReference type="ARBA" id="ARBA00023235"/>
    </source>
</evidence>
<dbReference type="CDD" id="cd16009">
    <property type="entry name" value="PPM"/>
    <property type="match status" value="1"/>
</dbReference>
<feature type="binding site" evidence="6">
    <location>
        <position position="335"/>
    </location>
    <ligand>
        <name>Mn(2+)</name>
        <dbReference type="ChEBI" id="CHEBI:29035"/>
        <label>2</label>
    </ligand>
</feature>
<dbReference type="PANTHER" id="PTHR21110:SF0">
    <property type="entry name" value="PHOSPHOPENTOMUTASE"/>
    <property type="match status" value="1"/>
</dbReference>
<keyword evidence="5 6" id="KW-0413">Isomerase</keyword>
<evidence type="ECO:0000313" key="10">
    <source>
        <dbReference type="Proteomes" id="UP000886819"/>
    </source>
</evidence>
<dbReference type="FunFam" id="3.30.70.1250:FF:000001">
    <property type="entry name" value="Phosphopentomutase"/>
    <property type="match status" value="1"/>
</dbReference>
<reference evidence="9" key="2">
    <citation type="journal article" date="2021" name="PeerJ">
        <title>Extensive microbial diversity within the chicken gut microbiome revealed by metagenomics and culture.</title>
        <authorList>
            <person name="Gilroy R."/>
            <person name="Ravi A."/>
            <person name="Getino M."/>
            <person name="Pursley I."/>
            <person name="Horton D.L."/>
            <person name="Alikhan N.F."/>
            <person name="Baker D."/>
            <person name="Gharbi K."/>
            <person name="Hall N."/>
            <person name="Watson M."/>
            <person name="Adriaenssens E.M."/>
            <person name="Foster-Nyarko E."/>
            <person name="Jarju S."/>
            <person name="Secka A."/>
            <person name="Antonio M."/>
            <person name="Oren A."/>
            <person name="Chaudhuri R.R."/>
            <person name="La Ragione R."/>
            <person name="Hildebrand F."/>
            <person name="Pallen M.J."/>
        </authorList>
    </citation>
    <scope>NUCLEOTIDE SEQUENCE</scope>
    <source>
        <strain evidence="9">ChiHile30-977</strain>
    </source>
</reference>
<evidence type="ECO:0000256" key="1">
    <source>
        <dbReference type="ARBA" id="ARBA00010373"/>
    </source>
</evidence>